<dbReference type="EMBL" id="CAJGYM010000002">
    <property type="protein sequence ID" value="CAD6185453.1"/>
    <property type="molecule type" value="Genomic_DNA"/>
</dbReference>
<evidence type="ECO:0000313" key="3">
    <source>
        <dbReference type="Proteomes" id="UP000835052"/>
    </source>
</evidence>
<dbReference type="AlphaFoldDB" id="A0A8S1GRY8"/>
<comment type="caution">
    <text evidence="2">The sequence shown here is derived from an EMBL/GenBank/DDBJ whole genome shotgun (WGS) entry which is preliminary data.</text>
</comment>
<dbReference type="Pfam" id="PF24944">
    <property type="entry name" value="DUF7758"/>
    <property type="match status" value="1"/>
</dbReference>
<dbReference type="InterPro" id="IPR056660">
    <property type="entry name" value="DUF7758"/>
</dbReference>
<keyword evidence="3" id="KW-1185">Reference proteome</keyword>
<sequence>MSSRDEAFAKARKLNDSEKFDEAMEEISEWTSQDGIEYTLPEIETINAIISDKTTSCTFEDKKDACLSCIDLIEGAKLVKDARWLEMYNESVYDVFSKLSRCAREEEREQLWNRLKEIYYEITLAVKKTWKDKNSPGGLAIYLSFSKLVKSYLDVADEESFKMCDNFAKEAKFVGKGKLDDDEWKEANKAIETIKKNISDAKHEKELIIDD</sequence>
<dbReference type="Proteomes" id="UP000835052">
    <property type="component" value="Unassembled WGS sequence"/>
</dbReference>
<dbReference type="OrthoDB" id="5814211at2759"/>
<dbReference type="PANTHER" id="PTHR38624:SF1">
    <property type="entry name" value="KIF-BINDING PROTEIN"/>
    <property type="match status" value="1"/>
</dbReference>
<name>A0A8S1GRY8_9PELO</name>
<feature type="domain" description="DUF7758" evidence="1">
    <location>
        <begin position="54"/>
        <end position="148"/>
    </location>
</feature>
<proteinExistence type="predicted"/>
<reference evidence="2" key="1">
    <citation type="submission" date="2020-10" db="EMBL/GenBank/DDBJ databases">
        <authorList>
            <person name="Kikuchi T."/>
        </authorList>
    </citation>
    <scope>NUCLEOTIDE SEQUENCE</scope>
    <source>
        <strain evidence="2">NKZ352</strain>
    </source>
</reference>
<organism evidence="2 3">
    <name type="scientific">Caenorhabditis auriculariae</name>
    <dbReference type="NCBI Taxonomy" id="2777116"/>
    <lineage>
        <taxon>Eukaryota</taxon>
        <taxon>Metazoa</taxon>
        <taxon>Ecdysozoa</taxon>
        <taxon>Nematoda</taxon>
        <taxon>Chromadorea</taxon>
        <taxon>Rhabditida</taxon>
        <taxon>Rhabditina</taxon>
        <taxon>Rhabditomorpha</taxon>
        <taxon>Rhabditoidea</taxon>
        <taxon>Rhabditidae</taxon>
        <taxon>Peloderinae</taxon>
        <taxon>Caenorhabditis</taxon>
    </lineage>
</organism>
<dbReference type="PANTHER" id="PTHR38624">
    <property type="entry name" value="PROTEIN CBG08397-RELATED"/>
    <property type="match status" value="1"/>
</dbReference>
<gene>
    <name evidence="2" type="ORF">CAUJ_LOCUS1372</name>
</gene>
<evidence type="ECO:0000313" key="2">
    <source>
        <dbReference type="EMBL" id="CAD6185453.1"/>
    </source>
</evidence>
<accession>A0A8S1GRY8</accession>
<protein>
    <recommendedName>
        <fullName evidence="1">DUF7758 domain-containing protein</fullName>
    </recommendedName>
</protein>
<evidence type="ECO:0000259" key="1">
    <source>
        <dbReference type="Pfam" id="PF24944"/>
    </source>
</evidence>